<name>A0ABV7HQU0_9GAMM</name>
<dbReference type="EMBL" id="JBHRTL010000029">
    <property type="protein sequence ID" value="MFC3156243.1"/>
    <property type="molecule type" value="Genomic_DNA"/>
</dbReference>
<dbReference type="Proteomes" id="UP001595548">
    <property type="component" value="Unassembled WGS sequence"/>
</dbReference>
<evidence type="ECO:0000313" key="1">
    <source>
        <dbReference type="EMBL" id="MFC3156243.1"/>
    </source>
</evidence>
<keyword evidence="2" id="KW-1185">Reference proteome</keyword>
<sequence length="170" mass="19398">MALLKETAALALPDWCLAAGFVRNLVWDRLHGYSKASPLNDIDVIYFDASQTCESRDQAYEDRLRDKIPVPWSVKNQARMHIRNGDRPYHSSVDALSYWVELETAVGVRLAKGRVEFIAPFGLAPLFSGTITLNAKCRNPQAFTRRVERKNWRETWPNLQVVKEHGISSI</sequence>
<reference evidence="2" key="1">
    <citation type="journal article" date="2019" name="Int. J. Syst. Evol. Microbiol.">
        <title>The Global Catalogue of Microorganisms (GCM) 10K type strain sequencing project: providing services to taxonomists for standard genome sequencing and annotation.</title>
        <authorList>
            <consortium name="The Broad Institute Genomics Platform"/>
            <consortium name="The Broad Institute Genome Sequencing Center for Infectious Disease"/>
            <person name="Wu L."/>
            <person name="Ma J."/>
        </authorList>
    </citation>
    <scope>NUCLEOTIDE SEQUENCE [LARGE SCALE GENOMIC DNA]</scope>
    <source>
        <strain evidence="2">KCTC 52141</strain>
    </source>
</reference>
<accession>A0ABV7HQU0</accession>
<evidence type="ECO:0000313" key="2">
    <source>
        <dbReference type="Proteomes" id="UP001595548"/>
    </source>
</evidence>
<dbReference type="RefSeq" id="WP_382417406.1">
    <property type="nucleotide sequence ID" value="NZ_AP031500.1"/>
</dbReference>
<gene>
    <name evidence="1" type="ORF">ACFOEB_13615</name>
</gene>
<dbReference type="PANTHER" id="PTHR39166:SF1">
    <property type="entry name" value="BLL1166 PROTEIN"/>
    <property type="match status" value="1"/>
</dbReference>
<organism evidence="1 2">
    <name type="scientific">Gilvimarinus japonicus</name>
    <dbReference type="NCBI Taxonomy" id="1796469"/>
    <lineage>
        <taxon>Bacteria</taxon>
        <taxon>Pseudomonadati</taxon>
        <taxon>Pseudomonadota</taxon>
        <taxon>Gammaproteobacteria</taxon>
        <taxon>Cellvibrionales</taxon>
        <taxon>Cellvibrionaceae</taxon>
        <taxon>Gilvimarinus</taxon>
    </lineage>
</organism>
<proteinExistence type="predicted"/>
<protein>
    <submittedName>
        <fullName evidence="1">Nucleotidyltransferase family protein</fullName>
    </submittedName>
</protein>
<dbReference type="InterPro" id="IPR009267">
    <property type="entry name" value="NTP_transf_6"/>
</dbReference>
<comment type="caution">
    <text evidence="1">The sequence shown here is derived from an EMBL/GenBank/DDBJ whole genome shotgun (WGS) entry which is preliminary data.</text>
</comment>
<dbReference type="Pfam" id="PF06042">
    <property type="entry name" value="NTP_transf_6"/>
    <property type="match status" value="1"/>
</dbReference>
<dbReference type="PANTHER" id="PTHR39166">
    <property type="entry name" value="BLL1166 PROTEIN"/>
    <property type="match status" value="1"/>
</dbReference>